<keyword evidence="2" id="KW-1133">Transmembrane helix</keyword>
<evidence type="ECO:0000256" key="2">
    <source>
        <dbReference type="SAM" id="Phobius"/>
    </source>
</evidence>
<comment type="caution">
    <text evidence="3">The sequence shown here is derived from an EMBL/GenBank/DDBJ whole genome shotgun (WGS) entry which is preliminary data.</text>
</comment>
<organism evidence="3 4">
    <name type="scientific">Polarella glacialis</name>
    <name type="common">Dinoflagellate</name>
    <dbReference type="NCBI Taxonomy" id="89957"/>
    <lineage>
        <taxon>Eukaryota</taxon>
        <taxon>Sar</taxon>
        <taxon>Alveolata</taxon>
        <taxon>Dinophyceae</taxon>
        <taxon>Suessiales</taxon>
        <taxon>Suessiaceae</taxon>
        <taxon>Polarella</taxon>
    </lineage>
</organism>
<feature type="compositionally biased region" description="Low complexity" evidence="1">
    <location>
        <begin position="160"/>
        <end position="191"/>
    </location>
</feature>
<dbReference type="AlphaFoldDB" id="A0A813DZB3"/>
<dbReference type="EMBL" id="CAJNNV010004644">
    <property type="protein sequence ID" value="CAE8591035.1"/>
    <property type="molecule type" value="Genomic_DNA"/>
</dbReference>
<gene>
    <name evidence="3" type="ORF">PGLA1383_LOCUS9729</name>
</gene>
<protein>
    <submittedName>
        <fullName evidence="3">Uncharacterized protein</fullName>
    </submittedName>
</protein>
<feature type="transmembrane region" description="Helical" evidence="2">
    <location>
        <begin position="12"/>
        <end position="34"/>
    </location>
</feature>
<evidence type="ECO:0000313" key="4">
    <source>
        <dbReference type="Proteomes" id="UP000654075"/>
    </source>
</evidence>
<keyword evidence="2" id="KW-0812">Transmembrane</keyword>
<keyword evidence="4" id="KW-1185">Reference proteome</keyword>
<proteinExistence type="predicted"/>
<accession>A0A813DZB3</accession>
<reference evidence="3" key="1">
    <citation type="submission" date="2021-02" db="EMBL/GenBank/DDBJ databases">
        <authorList>
            <person name="Dougan E. K."/>
            <person name="Rhodes N."/>
            <person name="Thang M."/>
            <person name="Chan C."/>
        </authorList>
    </citation>
    <scope>NUCLEOTIDE SEQUENCE</scope>
</reference>
<sequence>MGAILRKPSRPFYLGALATVSLGVGALAAAAVALRAHRRELSNNNNSSSEPELRGKPVEEPSEPEEPCFAAALPGIIHELLQEAERRKQQQQQQQPQQKQQQQQQLLPTWLEQQLQSTEAKILENRVLDIGSFCKAELTWRGTRLQPCFELGKWLHDLGNSNNKNKNKKNNNSNNNNHSNSNNNNNNNSSNTDSSCEPDRAPASPEVLNLSSLRLNRLLADDGRQAELAAMLEVSTTAMLEALHEPCWDEWAEREAADEEASRIIDEAHGCW</sequence>
<keyword evidence="2" id="KW-0472">Membrane</keyword>
<name>A0A813DZB3_POLGL</name>
<evidence type="ECO:0000256" key="1">
    <source>
        <dbReference type="SAM" id="MobiDB-lite"/>
    </source>
</evidence>
<feature type="region of interest" description="Disordered" evidence="1">
    <location>
        <begin position="41"/>
        <end position="66"/>
    </location>
</feature>
<evidence type="ECO:0000313" key="3">
    <source>
        <dbReference type="EMBL" id="CAE8591035.1"/>
    </source>
</evidence>
<feature type="region of interest" description="Disordered" evidence="1">
    <location>
        <begin position="160"/>
        <end position="204"/>
    </location>
</feature>
<dbReference type="Proteomes" id="UP000654075">
    <property type="component" value="Unassembled WGS sequence"/>
</dbReference>